<name>A0AAD4T246_9MAGN</name>
<dbReference type="Proteomes" id="UP001202328">
    <property type="component" value="Unassembled WGS sequence"/>
</dbReference>
<evidence type="ECO:0000313" key="1">
    <source>
        <dbReference type="EMBL" id="KAI3932653.1"/>
    </source>
</evidence>
<evidence type="ECO:0000313" key="2">
    <source>
        <dbReference type="Proteomes" id="UP001202328"/>
    </source>
</evidence>
<dbReference type="EMBL" id="JAJJMB010006998">
    <property type="protein sequence ID" value="KAI3932653.1"/>
    <property type="molecule type" value="Genomic_DNA"/>
</dbReference>
<accession>A0AAD4T246</accession>
<comment type="caution">
    <text evidence="1">The sequence shown here is derived from an EMBL/GenBank/DDBJ whole genome shotgun (WGS) entry which is preliminary data.</text>
</comment>
<dbReference type="AlphaFoldDB" id="A0AAD4T246"/>
<proteinExistence type="predicted"/>
<protein>
    <submittedName>
        <fullName evidence="1">Uncharacterized protein</fullName>
    </submittedName>
</protein>
<reference evidence="1" key="1">
    <citation type="submission" date="2022-04" db="EMBL/GenBank/DDBJ databases">
        <title>A functionally conserved STORR gene fusion in Papaver species that diverged 16.8 million years ago.</title>
        <authorList>
            <person name="Catania T."/>
        </authorList>
    </citation>
    <scope>NUCLEOTIDE SEQUENCE</scope>
    <source>
        <strain evidence="1">S-188037</strain>
    </source>
</reference>
<keyword evidence="2" id="KW-1185">Reference proteome</keyword>
<sequence>MGLLLDLFSFDDLNTERLRIAARGNADEAETFYFDPKCINWGFLGLANSDDVTPTPPPSAPAVVCISFCSYKCWVISHLNALISFLDAKGYENTNQKYQELLLSS</sequence>
<gene>
    <name evidence="1" type="ORF">MKW98_012624</name>
</gene>
<organism evidence="1 2">
    <name type="scientific">Papaver atlanticum</name>
    <dbReference type="NCBI Taxonomy" id="357466"/>
    <lineage>
        <taxon>Eukaryota</taxon>
        <taxon>Viridiplantae</taxon>
        <taxon>Streptophyta</taxon>
        <taxon>Embryophyta</taxon>
        <taxon>Tracheophyta</taxon>
        <taxon>Spermatophyta</taxon>
        <taxon>Magnoliopsida</taxon>
        <taxon>Ranunculales</taxon>
        <taxon>Papaveraceae</taxon>
        <taxon>Papaveroideae</taxon>
        <taxon>Papaver</taxon>
    </lineage>
</organism>